<protein>
    <submittedName>
        <fullName evidence="1">Uncharacterized protein</fullName>
    </submittedName>
</protein>
<name>A0A8R1HKC0_CAEJA</name>
<reference evidence="1" key="2">
    <citation type="submission" date="2022-06" db="UniProtKB">
        <authorList>
            <consortium name="EnsemblMetazoa"/>
        </authorList>
    </citation>
    <scope>IDENTIFICATION</scope>
    <source>
        <strain evidence="1">DF5081</strain>
    </source>
</reference>
<dbReference type="Proteomes" id="UP000005237">
    <property type="component" value="Unassembled WGS sequence"/>
</dbReference>
<reference evidence="2" key="1">
    <citation type="submission" date="2010-08" db="EMBL/GenBank/DDBJ databases">
        <authorList>
            <consortium name="Caenorhabditis japonica Sequencing Consortium"/>
            <person name="Wilson R.K."/>
        </authorList>
    </citation>
    <scope>NUCLEOTIDE SEQUENCE [LARGE SCALE GENOMIC DNA]</scope>
    <source>
        <strain evidence="2">DF5081</strain>
    </source>
</reference>
<dbReference type="AlphaFoldDB" id="A0A8R1HKC0"/>
<dbReference type="EnsemblMetazoa" id="CJA03088a.1">
    <property type="protein sequence ID" value="CJA03088a.1"/>
    <property type="gene ID" value="WBGene00122292"/>
</dbReference>
<proteinExistence type="predicted"/>
<evidence type="ECO:0000313" key="2">
    <source>
        <dbReference type="Proteomes" id="UP000005237"/>
    </source>
</evidence>
<organism evidence="1 2">
    <name type="scientific">Caenorhabditis japonica</name>
    <dbReference type="NCBI Taxonomy" id="281687"/>
    <lineage>
        <taxon>Eukaryota</taxon>
        <taxon>Metazoa</taxon>
        <taxon>Ecdysozoa</taxon>
        <taxon>Nematoda</taxon>
        <taxon>Chromadorea</taxon>
        <taxon>Rhabditida</taxon>
        <taxon>Rhabditina</taxon>
        <taxon>Rhabditomorpha</taxon>
        <taxon>Rhabditoidea</taxon>
        <taxon>Rhabditidae</taxon>
        <taxon>Peloderinae</taxon>
        <taxon>Caenorhabditis</taxon>
    </lineage>
</organism>
<accession>A0A8R1HKC0</accession>
<keyword evidence="2" id="KW-1185">Reference proteome</keyword>
<sequence length="271" mass="31381">MGDINVYRRQQKSDLMMFDENPISSGMDLNILTFLRRKGRNTTGTLRMPLVWEEFRIVFQCNLPSDFLNKRVYAGAKVELNRQGAIAKYESHEIVLSAGLQSEFHAKHVVSVEPDKEMNERISDVLGYTTSSKIHQGFGSLNYMFLMFRNIIIVVDSPDLTPVFKRIERVINFLTRRGDSAIHVSKIQKALRLGLDMLLLQPDIPQRGDPEKTFILHLFRRIAQIFYNVEMAQQLQRVEEELRKCESEEEKRISIDNIRLAFEAMLSSGLL</sequence>
<evidence type="ECO:0000313" key="1">
    <source>
        <dbReference type="EnsemblMetazoa" id="CJA03088a.1"/>
    </source>
</evidence>